<protein>
    <submittedName>
        <fullName evidence="1">Uncharacterized protein</fullName>
    </submittedName>
</protein>
<name>A0A1B0C6D8_9MUSC</name>
<dbReference type="Proteomes" id="UP000092460">
    <property type="component" value="Unassembled WGS sequence"/>
</dbReference>
<sequence>MILEETLFKKVSHDLWGRTVTRRFPPNLERWYMTQRGGYCFFARISSLKVWFSILWGGKLANLLLLWLEWECADDGGVTAGIVAVDRVGNALKVGWQLSGGLSAPDLPAIVLVVAVEVVVGGPTDDGADEISVPSNFIWVLSAKYYDGLSLFSVFTLMMAASRKYKIHSFHYVLSATNSATSRDIHLLKRLENMQRSIEPVNLSDEEFCSHRFPRCRQRVVHCCW</sequence>
<dbReference type="EMBL" id="JXJN01026571">
    <property type="status" value="NOT_ANNOTATED_CDS"/>
    <property type="molecule type" value="Genomic_DNA"/>
</dbReference>
<dbReference type="VEuPathDB" id="VectorBase:GPPI050383"/>
<reference evidence="1" key="2">
    <citation type="submission" date="2020-05" db="UniProtKB">
        <authorList>
            <consortium name="EnsemblMetazoa"/>
        </authorList>
    </citation>
    <scope>IDENTIFICATION</scope>
    <source>
        <strain evidence="1">IAEA</strain>
    </source>
</reference>
<evidence type="ECO:0000313" key="1">
    <source>
        <dbReference type="EnsemblMetazoa" id="GPPI050383-PA"/>
    </source>
</evidence>
<dbReference type="EMBL" id="JXJN01026570">
    <property type="status" value="NOT_ANNOTATED_CDS"/>
    <property type="molecule type" value="Genomic_DNA"/>
</dbReference>
<organism evidence="1 2">
    <name type="scientific">Glossina palpalis gambiensis</name>
    <dbReference type="NCBI Taxonomy" id="67801"/>
    <lineage>
        <taxon>Eukaryota</taxon>
        <taxon>Metazoa</taxon>
        <taxon>Ecdysozoa</taxon>
        <taxon>Arthropoda</taxon>
        <taxon>Hexapoda</taxon>
        <taxon>Insecta</taxon>
        <taxon>Pterygota</taxon>
        <taxon>Neoptera</taxon>
        <taxon>Endopterygota</taxon>
        <taxon>Diptera</taxon>
        <taxon>Brachycera</taxon>
        <taxon>Muscomorpha</taxon>
        <taxon>Hippoboscoidea</taxon>
        <taxon>Glossinidae</taxon>
        <taxon>Glossina</taxon>
    </lineage>
</organism>
<reference evidence="2" key="1">
    <citation type="submission" date="2015-01" db="EMBL/GenBank/DDBJ databases">
        <authorList>
            <person name="Aksoy S."/>
            <person name="Warren W."/>
            <person name="Wilson R.K."/>
        </authorList>
    </citation>
    <scope>NUCLEOTIDE SEQUENCE [LARGE SCALE GENOMIC DNA]</scope>
    <source>
        <strain evidence="2">IAEA</strain>
    </source>
</reference>
<evidence type="ECO:0000313" key="2">
    <source>
        <dbReference type="Proteomes" id="UP000092460"/>
    </source>
</evidence>
<dbReference type="EnsemblMetazoa" id="GPPI050383-RA">
    <property type="protein sequence ID" value="GPPI050383-PA"/>
    <property type="gene ID" value="GPPI050383"/>
</dbReference>
<proteinExistence type="predicted"/>
<dbReference type="AlphaFoldDB" id="A0A1B0C6D8"/>
<accession>A0A1B0C6D8</accession>
<keyword evidence="2" id="KW-1185">Reference proteome</keyword>